<dbReference type="Pfam" id="PF00249">
    <property type="entry name" value="Myb_DNA-binding"/>
    <property type="match status" value="4"/>
</dbReference>
<dbReference type="PROSITE" id="PS50090">
    <property type="entry name" value="MYB_LIKE"/>
    <property type="match status" value="4"/>
</dbReference>
<feature type="domain" description="Myb-like" evidence="5">
    <location>
        <begin position="308"/>
        <end position="357"/>
    </location>
</feature>
<protein>
    <submittedName>
        <fullName evidence="7">Uncharacterized protein</fullName>
    </submittedName>
</protein>
<evidence type="ECO:0000259" key="5">
    <source>
        <dbReference type="PROSITE" id="PS50090"/>
    </source>
</evidence>
<evidence type="ECO:0000256" key="3">
    <source>
        <dbReference type="ARBA" id="ARBA00023125"/>
    </source>
</evidence>
<name>A0AAD6M4X3_9ROSI</name>
<dbReference type="InterPro" id="IPR017930">
    <property type="entry name" value="Myb_dom"/>
</dbReference>
<feature type="domain" description="Myb-like" evidence="5">
    <location>
        <begin position="35"/>
        <end position="87"/>
    </location>
</feature>
<dbReference type="GO" id="GO:0003677">
    <property type="term" value="F:DNA binding"/>
    <property type="evidence" value="ECO:0007669"/>
    <property type="project" value="UniProtKB-KW"/>
</dbReference>
<proteinExistence type="predicted"/>
<dbReference type="SUPFAM" id="SSF46689">
    <property type="entry name" value="Homeodomain-like"/>
    <property type="match status" value="2"/>
</dbReference>
<organism evidence="7 8">
    <name type="scientific">Populus alba x Populus x berolinensis</name>
    <dbReference type="NCBI Taxonomy" id="444605"/>
    <lineage>
        <taxon>Eukaryota</taxon>
        <taxon>Viridiplantae</taxon>
        <taxon>Streptophyta</taxon>
        <taxon>Embryophyta</taxon>
        <taxon>Tracheophyta</taxon>
        <taxon>Spermatophyta</taxon>
        <taxon>Magnoliopsida</taxon>
        <taxon>eudicotyledons</taxon>
        <taxon>Gunneridae</taxon>
        <taxon>Pentapetalae</taxon>
        <taxon>rosids</taxon>
        <taxon>fabids</taxon>
        <taxon>Malpighiales</taxon>
        <taxon>Salicaceae</taxon>
        <taxon>Saliceae</taxon>
        <taxon>Populus</taxon>
    </lineage>
</organism>
<keyword evidence="4" id="KW-0539">Nucleus</keyword>
<dbReference type="PROSITE" id="PS51294">
    <property type="entry name" value="HTH_MYB"/>
    <property type="match status" value="4"/>
</dbReference>
<keyword evidence="2" id="KW-0677">Repeat</keyword>
<gene>
    <name evidence="7" type="ORF">NC653_027185</name>
</gene>
<accession>A0AAD6M4X3</accession>
<reference evidence="7" key="1">
    <citation type="journal article" date="2023" name="Mol. Ecol. Resour.">
        <title>Chromosome-level genome assembly of a triploid poplar Populus alba 'Berolinensis'.</title>
        <authorList>
            <person name="Chen S."/>
            <person name="Yu Y."/>
            <person name="Wang X."/>
            <person name="Wang S."/>
            <person name="Zhang T."/>
            <person name="Zhou Y."/>
            <person name="He R."/>
            <person name="Meng N."/>
            <person name="Wang Y."/>
            <person name="Liu W."/>
            <person name="Liu Z."/>
            <person name="Liu J."/>
            <person name="Guo Q."/>
            <person name="Huang H."/>
            <person name="Sederoff R.R."/>
            <person name="Wang G."/>
            <person name="Qu G."/>
            <person name="Chen S."/>
        </authorList>
    </citation>
    <scope>NUCLEOTIDE SEQUENCE</scope>
    <source>
        <strain evidence="7">SC-2020</strain>
    </source>
</reference>
<dbReference type="InterPro" id="IPR001005">
    <property type="entry name" value="SANT/Myb"/>
</dbReference>
<dbReference type="GO" id="GO:0005634">
    <property type="term" value="C:nucleus"/>
    <property type="evidence" value="ECO:0007669"/>
    <property type="project" value="UniProtKB-SubCell"/>
</dbReference>
<dbReference type="CDD" id="cd00167">
    <property type="entry name" value="SANT"/>
    <property type="match status" value="4"/>
</dbReference>
<dbReference type="Proteomes" id="UP001164929">
    <property type="component" value="Chromosome 11"/>
</dbReference>
<keyword evidence="3" id="KW-0238">DNA-binding</keyword>
<feature type="domain" description="HTH myb-type" evidence="6">
    <location>
        <begin position="358"/>
        <end position="412"/>
    </location>
</feature>
<keyword evidence="8" id="KW-1185">Reference proteome</keyword>
<feature type="domain" description="HTH myb-type" evidence="6">
    <location>
        <begin position="308"/>
        <end position="357"/>
    </location>
</feature>
<feature type="domain" description="HTH myb-type" evidence="6">
    <location>
        <begin position="35"/>
        <end position="87"/>
    </location>
</feature>
<evidence type="ECO:0000313" key="8">
    <source>
        <dbReference type="Proteomes" id="UP001164929"/>
    </source>
</evidence>
<dbReference type="InterPro" id="IPR009057">
    <property type="entry name" value="Homeodomain-like_sf"/>
</dbReference>
<dbReference type="EMBL" id="JAQIZT010000011">
    <property type="protein sequence ID" value="KAJ6978925.1"/>
    <property type="molecule type" value="Genomic_DNA"/>
</dbReference>
<dbReference type="SMART" id="SM00717">
    <property type="entry name" value="SANT"/>
    <property type="match status" value="4"/>
</dbReference>
<comment type="caution">
    <text evidence="7">The sequence shown here is derived from an EMBL/GenBank/DDBJ whole genome shotgun (WGS) entry which is preliminary data.</text>
</comment>
<dbReference type="AlphaFoldDB" id="A0AAD6M4X3"/>
<dbReference type="FunFam" id="1.10.10.60:FF:000001">
    <property type="entry name" value="MYB-related transcription factor"/>
    <property type="match status" value="2"/>
</dbReference>
<evidence type="ECO:0000256" key="4">
    <source>
        <dbReference type="ARBA" id="ARBA00023242"/>
    </source>
</evidence>
<dbReference type="PANTHER" id="PTHR10641">
    <property type="entry name" value="MYB FAMILY TRANSCRIPTION FACTOR"/>
    <property type="match status" value="1"/>
</dbReference>
<dbReference type="InterPro" id="IPR015495">
    <property type="entry name" value="Myb_TF_plants"/>
</dbReference>
<evidence type="ECO:0000256" key="2">
    <source>
        <dbReference type="ARBA" id="ARBA00022737"/>
    </source>
</evidence>
<feature type="domain" description="Myb-like" evidence="5">
    <location>
        <begin position="88"/>
        <end position="138"/>
    </location>
</feature>
<feature type="domain" description="HTH myb-type" evidence="6">
    <location>
        <begin position="88"/>
        <end position="142"/>
    </location>
</feature>
<sequence>MTRAAVWCFEVEDVKSRNRFSRPETMRSISQKYQNLFLKRGAWDPDVDQKLRAYIKRHGIWNWNEMPKAAGLLRSGKSCRLRWMNYLRPDIKRGSFSKEEVQTIIKQQEMLGNRWSTIAAKFPGRTDNDIKNFWNTHMRNRFNNNISNTTVQAPKLQGIQTSEEEFKQRKSSAIDVSLPTAPQILNSEDYSSKGTLPMLPILFSDNFSSSSSSPVNDINESLRMEENDGSFESFAELSLLDQPLSMEAQKCYAEDYGEAYTDEMWVQELLNYPNSSHNFDVKDVKSRNRFSRQETMRSISQNYQNFCLRKGTWRADEDQMLRAYIKRYGIWNWNEMPKAAGLLRSGKSCRLRWMNYLRPGIKRGNLSKEEVQTIIKLHKMLGNRWSAIAEKLPGRTDNEIKNFWNTYLRNRFKNNISNTAVQAPKLQGTGPVNDINENQHMEGNVGSLESSGEPSFRDQPFSMEAQMCKVEDYGETYTDEMWVQELLSYPNASHNFECKQRNSSDIDVSLPTSPNILNSEEYSSNGTLPMSPIISTDNFSSSSSNPVKDFNENQHMVEIGSLESFGELPLWDHPFSMEAQLWVQELLYN</sequence>
<evidence type="ECO:0000313" key="7">
    <source>
        <dbReference type="EMBL" id="KAJ6978925.1"/>
    </source>
</evidence>
<evidence type="ECO:0000256" key="1">
    <source>
        <dbReference type="ARBA" id="ARBA00004123"/>
    </source>
</evidence>
<evidence type="ECO:0000259" key="6">
    <source>
        <dbReference type="PROSITE" id="PS51294"/>
    </source>
</evidence>
<comment type="subcellular location">
    <subcellularLocation>
        <location evidence="1">Nucleus</location>
    </subcellularLocation>
</comment>
<feature type="domain" description="Myb-like" evidence="5">
    <location>
        <begin position="358"/>
        <end position="408"/>
    </location>
</feature>
<dbReference type="Gene3D" id="1.10.10.60">
    <property type="entry name" value="Homeodomain-like"/>
    <property type="match status" value="4"/>
</dbReference>
<dbReference type="PANTHER" id="PTHR10641:SF1244">
    <property type="entry name" value="TRICHOME DIFFERENTIATION PROTEIN GL1-LIKE"/>
    <property type="match status" value="1"/>
</dbReference>